<comment type="similarity">
    <text evidence="3">Belongs to the GST superfamily. Pi family.</text>
</comment>
<dbReference type="PANTHER" id="PTHR11571:SF222">
    <property type="entry name" value="GLUTATHIONE TRANSFERASE"/>
    <property type="match status" value="1"/>
</dbReference>
<dbReference type="InterPro" id="IPR040079">
    <property type="entry name" value="Glutathione_S-Trfase"/>
</dbReference>
<accession>A0C2Q0</accession>
<evidence type="ECO:0000256" key="1">
    <source>
        <dbReference type="ARBA" id="ARBA00003701"/>
    </source>
</evidence>
<dbReference type="STRING" id="5888.A0C2Q0"/>
<dbReference type="SUPFAM" id="SSF47616">
    <property type="entry name" value="GST C-terminal domain-like"/>
    <property type="match status" value="1"/>
</dbReference>
<evidence type="ECO:0000313" key="12">
    <source>
        <dbReference type="Proteomes" id="UP000000600"/>
    </source>
</evidence>
<dbReference type="InterPro" id="IPR010987">
    <property type="entry name" value="Glutathione-S-Trfase_C-like"/>
</dbReference>
<dbReference type="SUPFAM" id="SSF52833">
    <property type="entry name" value="Thioredoxin-like"/>
    <property type="match status" value="1"/>
</dbReference>
<dbReference type="AlphaFoldDB" id="A0C2Q0"/>
<gene>
    <name evidence="11" type="ORF">GSPATT00034545001</name>
</gene>
<dbReference type="RefSeq" id="XP_001432464.1">
    <property type="nucleotide sequence ID" value="XM_001432427.2"/>
</dbReference>
<evidence type="ECO:0000259" key="9">
    <source>
        <dbReference type="PROSITE" id="PS50404"/>
    </source>
</evidence>
<dbReference type="InterPro" id="IPR036282">
    <property type="entry name" value="Glutathione-S-Trfase_C_sf"/>
</dbReference>
<dbReference type="PROSITE" id="PS50405">
    <property type="entry name" value="GST_CTER"/>
    <property type="match status" value="1"/>
</dbReference>
<dbReference type="InterPro" id="IPR036249">
    <property type="entry name" value="Thioredoxin-like_sf"/>
</dbReference>
<organism evidence="11 12">
    <name type="scientific">Paramecium tetraurelia</name>
    <dbReference type="NCBI Taxonomy" id="5888"/>
    <lineage>
        <taxon>Eukaryota</taxon>
        <taxon>Sar</taxon>
        <taxon>Alveolata</taxon>
        <taxon>Ciliophora</taxon>
        <taxon>Intramacronucleata</taxon>
        <taxon>Oligohymenophorea</taxon>
        <taxon>Peniculida</taxon>
        <taxon>Parameciidae</taxon>
        <taxon>Paramecium</taxon>
    </lineage>
</organism>
<comment type="similarity">
    <text evidence="2">Belongs to the GST superfamily. Mu family.</text>
</comment>
<dbReference type="EMBL" id="CT868036">
    <property type="protein sequence ID" value="CAK65067.1"/>
    <property type="molecule type" value="Genomic_DNA"/>
</dbReference>
<dbReference type="Gene3D" id="1.20.1050.10">
    <property type="match status" value="1"/>
</dbReference>
<sequence>MKTNGFYWRNEGLSMFYDHELGISSVLERLDGKIPNSQGIRKKNIRILMNTIIGNLQSADFFLGQLNNNIMADQLLFGYWGIRGLGQSLRYYLEYLGLPYQDKRYVKPEEWFGEVAQAPLNNEVLVNLPYIKDGDKWIFESGALYVYLAHKANRADLLGSTPEEQVTLAQTKGVLQDLLKSFFTLITFSEEQYAAKKEEFFKTDILWLIEKLNAFLGGRQWAAGNNLTYVDFQLFEVEETLKAFNIDTFNAQANLKKHHDEFSNIAQIKAYLGSDKFIAGPFYPPGAFRWG</sequence>
<feature type="domain" description="GST N-terminal" evidence="9">
    <location>
        <begin position="73"/>
        <end position="156"/>
    </location>
</feature>
<dbReference type="Pfam" id="PF14497">
    <property type="entry name" value="GST_C_3"/>
    <property type="match status" value="1"/>
</dbReference>
<evidence type="ECO:0000259" key="10">
    <source>
        <dbReference type="PROSITE" id="PS50405"/>
    </source>
</evidence>
<reference evidence="11 12" key="1">
    <citation type="journal article" date="2006" name="Nature">
        <title>Global trends of whole-genome duplications revealed by the ciliate Paramecium tetraurelia.</title>
        <authorList>
            <consortium name="Genoscope"/>
            <person name="Aury J.-M."/>
            <person name="Jaillon O."/>
            <person name="Duret L."/>
            <person name="Noel B."/>
            <person name="Jubin C."/>
            <person name="Porcel B.M."/>
            <person name="Segurens B."/>
            <person name="Daubin V."/>
            <person name="Anthouard V."/>
            <person name="Aiach N."/>
            <person name="Arnaiz O."/>
            <person name="Billaut A."/>
            <person name="Beisson J."/>
            <person name="Blanc I."/>
            <person name="Bouhouche K."/>
            <person name="Camara F."/>
            <person name="Duharcourt S."/>
            <person name="Guigo R."/>
            <person name="Gogendeau D."/>
            <person name="Katinka M."/>
            <person name="Keller A.-M."/>
            <person name="Kissmehl R."/>
            <person name="Klotz C."/>
            <person name="Koll F."/>
            <person name="Le Moue A."/>
            <person name="Lepere C."/>
            <person name="Malinsky S."/>
            <person name="Nowacki M."/>
            <person name="Nowak J.K."/>
            <person name="Plattner H."/>
            <person name="Poulain J."/>
            <person name="Ruiz F."/>
            <person name="Serrano V."/>
            <person name="Zagulski M."/>
            <person name="Dessen P."/>
            <person name="Betermier M."/>
            <person name="Weissenbach J."/>
            <person name="Scarpelli C."/>
            <person name="Schachter V."/>
            <person name="Sperling L."/>
            <person name="Meyer E."/>
            <person name="Cohen J."/>
            <person name="Wincker P."/>
        </authorList>
    </citation>
    <scope>NUCLEOTIDE SEQUENCE [LARGE SCALE GENOMIC DNA]</scope>
    <source>
        <strain evidence="11 12">Stock d4-2</strain>
    </source>
</reference>
<dbReference type="KEGG" id="ptm:GSPATT00034545001"/>
<dbReference type="OMA" id="EEWFGEV"/>
<dbReference type="InterPro" id="IPR004045">
    <property type="entry name" value="Glutathione_S-Trfase_N"/>
</dbReference>
<evidence type="ECO:0000256" key="6">
    <source>
        <dbReference type="ARBA" id="ARBA00022679"/>
    </source>
</evidence>
<dbReference type="Proteomes" id="UP000000600">
    <property type="component" value="Unassembled WGS sequence"/>
</dbReference>
<comment type="catalytic activity">
    <reaction evidence="8">
        <text>RX + glutathione = an S-substituted glutathione + a halide anion + H(+)</text>
        <dbReference type="Rhea" id="RHEA:16437"/>
        <dbReference type="ChEBI" id="CHEBI:15378"/>
        <dbReference type="ChEBI" id="CHEBI:16042"/>
        <dbReference type="ChEBI" id="CHEBI:17792"/>
        <dbReference type="ChEBI" id="CHEBI:57925"/>
        <dbReference type="ChEBI" id="CHEBI:90779"/>
        <dbReference type="EC" id="2.5.1.18"/>
    </reaction>
</comment>
<dbReference type="EC" id="2.5.1.18" evidence="5"/>
<dbReference type="HOGENOM" id="CLU_039475_2_0_1"/>
<name>A0C2Q0_PARTE</name>
<dbReference type="Pfam" id="PF02798">
    <property type="entry name" value="GST_N"/>
    <property type="match status" value="1"/>
</dbReference>
<evidence type="ECO:0000256" key="7">
    <source>
        <dbReference type="ARBA" id="ARBA00032759"/>
    </source>
</evidence>
<dbReference type="PROSITE" id="PS50404">
    <property type="entry name" value="GST_NTER"/>
    <property type="match status" value="1"/>
</dbReference>
<feature type="domain" description="GST C-terminal" evidence="10">
    <location>
        <begin position="161"/>
        <end position="282"/>
    </location>
</feature>
<evidence type="ECO:0000256" key="3">
    <source>
        <dbReference type="ARBA" id="ARBA00007297"/>
    </source>
</evidence>
<comment type="function">
    <text evidence="1">Conjugation of reduced glutathione to a wide number of exogenous and endogenous hydrophobic electrophiles.</text>
</comment>
<comment type="subunit">
    <text evidence="4">Homodimer.</text>
</comment>
<dbReference type="FunFam" id="1.20.1050.10:FF:000020">
    <property type="entry name" value="Glutathione S-transferase P 1"/>
    <property type="match status" value="1"/>
</dbReference>
<dbReference type="GO" id="GO:0004364">
    <property type="term" value="F:glutathione transferase activity"/>
    <property type="evidence" value="ECO:0000318"/>
    <property type="project" value="GO_Central"/>
</dbReference>
<keyword evidence="6" id="KW-0808">Transferase</keyword>
<dbReference type="OrthoDB" id="410118at2759"/>
<dbReference type="Gene3D" id="3.40.30.10">
    <property type="entry name" value="Glutaredoxin"/>
    <property type="match status" value="1"/>
</dbReference>
<dbReference type="InParanoid" id="A0C2Q0"/>
<dbReference type="InterPro" id="IPR004046">
    <property type="entry name" value="GST_C"/>
</dbReference>
<protein>
    <recommendedName>
        <fullName evidence="5">glutathione transferase</fullName>
        <ecNumber evidence="5">2.5.1.18</ecNumber>
    </recommendedName>
    <alternativeName>
        <fullName evidence="7">GST class-pi</fullName>
    </alternativeName>
</protein>
<evidence type="ECO:0000256" key="2">
    <source>
        <dbReference type="ARBA" id="ARBA00005861"/>
    </source>
</evidence>
<proteinExistence type="inferred from homology"/>
<evidence type="ECO:0000256" key="8">
    <source>
        <dbReference type="ARBA" id="ARBA00047960"/>
    </source>
</evidence>
<evidence type="ECO:0000256" key="4">
    <source>
        <dbReference type="ARBA" id="ARBA00011738"/>
    </source>
</evidence>
<dbReference type="eggNOG" id="KOG1695">
    <property type="taxonomic scope" value="Eukaryota"/>
</dbReference>
<evidence type="ECO:0000313" key="11">
    <source>
        <dbReference type="EMBL" id="CAK65067.1"/>
    </source>
</evidence>
<dbReference type="SFLD" id="SFLDS00019">
    <property type="entry name" value="Glutathione_Transferase_(cytos"/>
    <property type="match status" value="1"/>
</dbReference>
<keyword evidence="12" id="KW-1185">Reference proteome</keyword>
<dbReference type="PANTHER" id="PTHR11571">
    <property type="entry name" value="GLUTATHIONE S-TRANSFERASE"/>
    <property type="match status" value="1"/>
</dbReference>
<evidence type="ECO:0000256" key="5">
    <source>
        <dbReference type="ARBA" id="ARBA00012452"/>
    </source>
</evidence>
<dbReference type="GO" id="GO:0006749">
    <property type="term" value="P:glutathione metabolic process"/>
    <property type="evidence" value="ECO:0000318"/>
    <property type="project" value="GO_Central"/>
</dbReference>
<dbReference type="InterPro" id="IPR050213">
    <property type="entry name" value="GST_superfamily"/>
</dbReference>
<dbReference type="GeneID" id="5018249"/>